<keyword evidence="4" id="KW-1133">Transmembrane helix</keyword>
<name>A0A8K0V5Z8_9RHOB</name>
<comment type="caution">
    <text evidence="5">The sequence shown here is derived from an EMBL/GenBank/DDBJ whole genome shotgun (WGS) entry which is preliminary data.</text>
</comment>
<evidence type="ECO:0000256" key="3">
    <source>
        <dbReference type="PIRSR" id="PIRSR603782-2"/>
    </source>
</evidence>
<gene>
    <name evidence="5" type="ORF">JL811_03995</name>
</gene>
<dbReference type="SUPFAM" id="SSF52833">
    <property type="entry name" value="Thioredoxin-like"/>
    <property type="match status" value="1"/>
</dbReference>
<dbReference type="InterPro" id="IPR003782">
    <property type="entry name" value="SCO1/SenC"/>
</dbReference>
<dbReference type="EMBL" id="JAESVN010000001">
    <property type="protein sequence ID" value="MBL4916374.1"/>
    <property type="molecule type" value="Genomic_DNA"/>
</dbReference>
<feature type="binding site" evidence="2">
    <location>
        <position position="84"/>
    </location>
    <ligand>
        <name>Cu cation</name>
        <dbReference type="ChEBI" id="CHEBI:23378"/>
    </ligand>
</feature>
<proteinExistence type="inferred from homology"/>
<dbReference type="PANTHER" id="PTHR12151">
    <property type="entry name" value="ELECTRON TRANSPORT PROTIN SCO1/SENC FAMILY MEMBER"/>
    <property type="match status" value="1"/>
</dbReference>
<feature type="disulfide bond" description="Redox-active" evidence="3">
    <location>
        <begin position="80"/>
        <end position="84"/>
    </location>
</feature>
<keyword evidence="2" id="KW-0186">Copper</keyword>
<keyword evidence="3" id="KW-1015">Disulfide bond</keyword>
<dbReference type="CDD" id="cd02968">
    <property type="entry name" value="SCO"/>
    <property type="match status" value="1"/>
</dbReference>
<feature type="binding site" evidence="2">
    <location>
        <position position="80"/>
    </location>
    <ligand>
        <name>Cu cation</name>
        <dbReference type="ChEBI" id="CHEBI:23378"/>
    </ligand>
</feature>
<keyword evidence="4" id="KW-0812">Transmembrane</keyword>
<reference evidence="5" key="1">
    <citation type="submission" date="2021-01" db="EMBL/GenBank/DDBJ databases">
        <title>Tabrizicola alba sp. nov. a motile alkaliphilic bacterium isolated from a soda lake.</title>
        <authorList>
            <person name="Szuroczki S."/>
            <person name="Abbaszade G."/>
            <person name="Schumann P."/>
            <person name="Toth E."/>
        </authorList>
    </citation>
    <scope>NUCLEOTIDE SEQUENCE</scope>
    <source>
        <strain evidence="5">DMG-N-6</strain>
    </source>
</reference>
<evidence type="ECO:0000313" key="5">
    <source>
        <dbReference type="EMBL" id="MBL4916374.1"/>
    </source>
</evidence>
<comment type="similarity">
    <text evidence="1">Belongs to the SCO1/2 family.</text>
</comment>
<dbReference type="RefSeq" id="WP_202687034.1">
    <property type="nucleotide sequence ID" value="NZ_JAESVN010000001.1"/>
</dbReference>
<dbReference type="Gene3D" id="3.40.30.10">
    <property type="entry name" value="Glutaredoxin"/>
    <property type="match status" value="1"/>
</dbReference>
<keyword evidence="2" id="KW-0479">Metal-binding</keyword>
<feature type="binding site" evidence="2">
    <location>
        <position position="167"/>
    </location>
    <ligand>
        <name>Cu cation</name>
        <dbReference type="ChEBI" id="CHEBI:23378"/>
    </ligand>
</feature>
<evidence type="ECO:0000256" key="1">
    <source>
        <dbReference type="ARBA" id="ARBA00010996"/>
    </source>
</evidence>
<dbReference type="PANTHER" id="PTHR12151:SF25">
    <property type="entry name" value="LINALOOL DEHYDRATASE_ISOMERASE DOMAIN-CONTAINING PROTEIN"/>
    <property type="match status" value="1"/>
</dbReference>
<keyword evidence="6" id="KW-1185">Reference proteome</keyword>
<evidence type="ECO:0000256" key="2">
    <source>
        <dbReference type="PIRSR" id="PIRSR603782-1"/>
    </source>
</evidence>
<dbReference type="InterPro" id="IPR036249">
    <property type="entry name" value="Thioredoxin-like_sf"/>
</dbReference>
<evidence type="ECO:0000313" key="6">
    <source>
        <dbReference type="Proteomes" id="UP000648908"/>
    </source>
</evidence>
<organism evidence="5 6">
    <name type="scientific">Szabonella alba</name>
    <dbReference type="NCBI Taxonomy" id="2804194"/>
    <lineage>
        <taxon>Bacteria</taxon>
        <taxon>Pseudomonadati</taxon>
        <taxon>Pseudomonadota</taxon>
        <taxon>Alphaproteobacteria</taxon>
        <taxon>Rhodobacterales</taxon>
        <taxon>Paracoccaceae</taxon>
        <taxon>Szabonella</taxon>
    </lineage>
</organism>
<dbReference type="Proteomes" id="UP000648908">
    <property type="component" value="Unassembled WGS sequence"/>
</dbReference>
<evidence type="ECO:0000256" key="4">
    <source>
        <dbReference type="SAM" id="Phobius"/>
    </source>
</evidence>
<sequence length="205" mass="22857">MAQKPSLRRLRFVLWGLVLIAGLGATWLFMPGRTPPQPEAQLTDTLGQGEYRLVTTEGQPFTESSLTGQPSLVFFGFTHCPDVCPTTLGEILGWKDTLGPLAGDLKVWLVTVDPERDTPEVLRDYVSWLPGATGVTGEAAELEKALQSFRIFARRVPLEGGSYTMDHSAYVMLFDDQGRYNQIFTYQEDPEQVTAKLRRFLEGQG</sequence>
<dbReference type="Pfam" id="PF02630">
    <property type="entry name" value="SCO1-SenC"/>
    <property type="match status" value="1"/>
</dbReference>
<dbReference type="AlphaFoldDB" id="A0A8K0V5Z8"/>
<dbReference type="GO" id="GO:0046872">
    <property type="term" value="F:metal ion binding"/>
    <property type="evidence" value="ECO:0007669"/>
    <property type="project" value="UniProtKB-KW"/>
</dbReference>
<accession>A0A8K0V5Z8</accession>
<keyword evidence="4" id="KW-0472">Membrane</keyword>
<protein>
    <submittedName>
        <fullName evidence="5">SCO family protein</fullName>
    </submittedName>
</protein>
<feature type="transmembrane region" description="Helical" evidence="4">
    <location>
        <begin position="12"/>
        <end position="30"/>
    </location>
</feature>